<sequence>MSYTFFVLCGFEQPLAHLTTLHAKHDTPCLTHYHIMKRGSICVQVRTPTWATTA</sequence>
<name>A0A2P2JSI3_RHIMU</name>
<accession>A0A2P2JSI3</accession>
<proteinExistence type="predicted"/>
<reference evidence="1" key="1">
    <citation type="submission" date="2018-02" db="EMBL/GenBank/DDBJ databases">
        <title>Rhizophora mucronata_Transcriptome.</title>
        <authorList>
            <person name="Meera S.P."/>
            <person name="Sreeshan A."/>
            <person name="Augustine A."/>
        </authorList>
    </citation>
    <scope>NUCLEOTIDE SEQUENCE</scope>
    <source>
        <tissue evidence="1">Leaf</tissue>
    </source>
</reference>
<dbReference type="EMBL" id="GGEC01015919">
    <property type="protein sequence ID" value="MBW96402.1"/>
    <property type="molecule type" value="Transcribed_RNA"/>
</dbReference>
<protein>
    <submittedName>
        <fullName evidence="1">Long chain acyl-CoA synthetase 6 peroxisomal-like</fullName>
    </submittedName>
</protein>
<evidence type="ECO:0000313" key="1">
    <source>
        <dbReference type="EMBL" id="MBW96400.1"/>
    </source>
</evidence>
<dbReference type="AlphaFoldDB" id="A0A2P2JSI3"/>
<organism evidence="1">
    <name type="scientific">Rhizophora mucronata</name>
    <name type="common">Asiatic mangrove</name>
    <dbReference type="NCBI Taxonomy" id="61149"/>
    <lineage>
        <taxon>Eukaryota</taxon>
        <taxon>Viridiplantae</taxon>
        <taxon>Streptophyta</taxon>
        <taxon>Embryophyta</taxon>
        <taxon>Tracheophyta</taxon>
        <taxon>Spermatophyta</taxon>
        <taxon>Magnoliopsida</taxon>
        <taxon>eudicotyledons</taxon>
        <taxon>Gunneridae</taxon>
        <taxon>Pentapetalae</taxon>
        <taxon>rosids</taxon>
        <taxon>fabids</taxon>
        <taxon>Malpighiales</taxon>
        <taxon>Rhizophoraceae</taxon>
        <taxon>Rhizophora</taxon>
    </lineage>
</organism>
<dbReference type="EMBL" id="GGEC01015917">
    <property type="protein sequence ID" value="MBW96400.1"/>
    <property type="molecule type" value="Transcribed_RNA"/>
</dbReference>